<dbReference type="InterPro" id="IPR002636">
    <property type="entry name" value="DUF29"/>
</dbReference>
<dbReference type="EMBL" id="AP018174">
    <property type="protein sequence ID" value="BAY19312.1"/>
    <property type="molecule type" value="Genomic_DNA"/>
</dbReference>
<dbReference type="AlphaFoldDB" id="A0A1Z4GP69"/>
<evidence type="ECO:0008006" key="3">
    <source>
        <dbReference type="Google" id="ProtNLM"/>
    </source>
</evidence>
<reference evidence="1 2" key="1">
    <citation type="submission" date="2017-06" db="EMBL/GenBank/DDBJ databases">
        <title>Genome sequencing of cyanobaciteial culture collection at National Institute for Environmental Studies (NIES).</title>
        <authorList>
            <person name="Hirose Y."/>
            <person name="Shimura Y."/>
            <person name="Fujisawa T."/>
            <person name="Nakamura Y."/>
            <person name="Kawachi M."/>
        </authorList>
    </citation>
    <scope>NUCLEOTIDE SEQUENCE [LARGE SCALE GENOMIC DNA]</scope>
    <source>
        <strain evidence="1 2">NIES-21</strain>
    </source>
</reference>
<proteinExistence type="predicted"/>
<protein>
    <recommendedName>
        <fullName evidence="3">DUF29 domain-containing protein</fullName>
    </recommendedName>
</protein>
<name>A0A1Z4GP69_9CYAN</name>
<dbReference type="PANTHER" id="PTHR34235:SF3">
    <property type="entry name" value="SLR1203 PROTEIN"/>
    <property type="match status" value="1"/>
</dbReference>
<evidence type="ECO:0000313" key="1">
    <source>
        <dbReference type="EMBL" id="BAY19312.1"/>
    </source>
</evidence>
<sequence>MTTPQSKVFTNSRLYDQDFYLWIETTAKQLKEGRFSDVDLENLIEEIESMGRSEKRALESNLVVLLMQLLKYKYQPEKRSNSWKGTIREHRRRLTRTFKDSPSLKPYFQEVFTDCYQDARKQASDETGLSVDAFPVDSPFTTDECLNEDFLPD</sequence>
<keyword evidence="2" id="KW-1185">Reference proteome</keyword>
<dbReference type="OrthoDB" id="5769308at2"/>
<dbReference type="PANTHER" id="PTHR34235">
    <property type="entry name" value="SLR1203 PROTEIN-RELATED"/>
    <property type="match status" value="1"/>
</dbReference>
<organism evidence="1 2">
    <name type="scientific">Anabaenopsis circularis NIES-21</name>
    <dbReference type="NCBI Taxonomy" id="1085406"/>
    <lineage>
        <taxon>Bacteria</taxon>
        <taxon>Bacillati</taxon>
        <taxon>Cyanobacteriota</taxon>
        <taxon>Cyanophyceae</taxon>
        <taxon>Nostocales</taxon>
        <taxon>Nodulariaceae</taxon>
        <taxon>Anabaenopsis</taxon>
    </lineage>
</organism>
<dbReference type="Gene3D" id="1.20.1220.20">
    <property type="entry name" value="Uncharcterised protein PF01724"/>
    <property type="match status" value="1"/>
</dbReference>
<dbReference type="Proteomes" id="UP000218287">
    <property type="component" value="Chromosome"/>
</dbReference>
<evidence type="ECO:0000313" key="2">
    <source>
        <dbReference type="Proteomes" id="UP000218287"/>
    </source>
</evidence>
<accession>A0A1Z4GP69</accession>
<dbReference type="Pfam" id="PF01724">
    <property type="entry name" value="DUF29"/>
    <property type="match status" value="1"/>
</dbReference>
<gene>
    <name evidence="1" type="ORF">NIES21_51720</name>
</gene>